<dbReference type="RefSeq" id="XP_007745594.1">
    <property type="nucleotide sequence ID" value="XM_007747404.1"/>
</dbReference>
<dbReference type="Gene3D" id="1.20.120.1750">
    <property type="match status" value="1"/>
</dbReference>
<keyword evidence="7 11" id="KW-0863">Zinc-finger</keyword>
<gene>
    <name evidence="16" type="ORF">A1O5_06813</name>
</gene>
<dbReference type="InterPro" id="IPR031127">
    <property type="entry name" value="E3_UB_ligase_RBR"/>
</dbReference>
<keyword evidence="4" id="KW-0808">Transferase</keyword>
<dbReference type="InterPro" id="IPR013083">
    <property type="entry name" value="Znf_RING/FYVE/PHD"/>
</dbReference>
<dbReference type="CDD" id="cd23134">
    <property type="entry name" value="RING-HC_ITT1-like"/>
    <property type="match status" value="1"/>
</dbReference>
<dbReference type="InterPro" id="IPR002867">
    <property type="entry name" value="IBR_dom"/>
</dbReference>
<dbReference type="PROSITE" id="PS51873">
    <property type="entry name" value="TRIAD"/>
    <property type="match status" value="1"/>
</dbReference>
<dbReference type="InterPro" id="IPR044066">
    <property type="entry name" value="TRIAD_supradom"/>
</dbReference>
<dbReference type="InterPro" id="IPR001841">
    <property type="entry name" value="Znf_RING"/>
</dbReference>
<dbReference type="GO" id="GO:0016567">
    <property type="term" value="P:protein ubiquitination"/>
    <property type="evidence" value="ECO:0007669"/>
    <property type="project" value="InterPro"/>
</dbReference>
<dbReference type="CDD" id="cd20354">
    <property type="entry name" value="Rcat_RBR_RNF14"/>
    <property type="match status" value="1"/>
</dbReference>
<dbReference type="PROSITE" id="PS50908">
    <property type="entry name" value="RWD"/>
    <property type="match status" value="1"/>
</dbReference>
<dbReference type="InterPro" id="IPR016135">
    <property type="entry name" value="UBQ-conjugating_enzyme/RWD"/>
</dbReference>
<evidence type="ECO:0000256" key="8">
    <source>
        <dbReference type="ARBA" id="ARBA00022786"/>
    </source>
</evidence>
<dbReference type="eggNOG" id="KOG1814">
    <property type="taxonomic scope" value="Eukaryota"/>
</dbReference>
<dbReference type="PROSITE" id="PS00518">
    <property type="entry name" value="ZF_RING_1"/>
    <property type="match status" value="1"/>
</dbReference>
<dbReference type="InterPro" id="IPR017907">
    <property type="entry name" value="Znf_RING_CS"/>
</dbReference>
<dbReference type="Pfam" id="PF22191">
    <property type="entry name" value="IBR_1"/>
    <property type="match status" value="1"/>
</dbReference>
<dbReference type="GO" id="GO:0008270">
    <property type="term" value="F:zinc ion binding"/>
    <property type="evidence" value="ECO:0007669"/>
    <property type="project" value="UniProtKB-KW"/>
</dbReference>
<dbReference type="AlphaFoldDB" id="W9WNG1"/>
<dbReference type="SMART" id="SM00591">
    <property type="entry name" value="RWD"/>
    <property type="match status" value="1"/>
</dbReference>
<keyword evidence="9" id="KW-0862">Zinc</keyword>
<evidence type="ECO:0000259" key="13">
    <source>
        <dbReference type="PROSITE" id="PS50089"/>
    </source>
</evidence>
<feature type="region of interest" description="Disordered" evidence="12">
    <location>
        <begin position="262"/>
        <end position="283"/>
    </location>
</feature>
<feature type="compositionally biased region" description="Low complexity" evidence="12">
    <location>
        <begin position="606"/>
        <end position="631"/>
    </location>
</feature>
<evidence type="ECO:0000256" key="6">
    <source>
        <dbReference type="ARBA" id="ARBA00022737"/>
    </source>
</evidence>
<dbReference type="InterPro" id="IPR047548">
    <property type="entry name" value="Rcat_RBR_RNF14"/>
</dbReference>
<feature type="region of interest" description="Disordered" evidence="12">
    <location>
        <begin position="504"/>
        <end position="549"/>
    </location>
</feature>
<evidence type="ECO:0000313" key="16">
    <source>
        <dbReference type="EMBL" id="EXJ69742.1"/>
    </source>
</evidence>
<dbReference type="PANTHER" id="PTHR11685">
    <property type="entry name" value="RBR FAMILY RING FINGER AND IBR DOMAIN-CONTAINING"/>
    <property type="match status" value="1"/>
</dbReference>
<dbReference type="InterPro" id="IPR006575">
    <property type="entry name" value="RWD_dom"/>
</dbReference>
<accession>W9WNG1</accession>
<dbReference type="GeneID" id="19191521"/>
<dbReference type="Proteomes" id="UP000019471">
    <property type="component" value="Unassembled WGS sequence"/>
</dbReference>
<keyword evidence="5" id="KW-0479">Metal-binding</keyword>
<evidence type="ECO:0000256" key="1">
    <source>
        <dbReference type="ARBA" id="ARBA00001798"/>
    </source>
</evidence>
<dbReference type="FunFam" id="3.30.40.10:FF:000416">
    <property type="entry name" value="RBR-type E3 ubiquitin transferase"/>
    <property type="match status" value="1"/>
</dbReference>
<evidence type="ECO:0000256" key="4">
    <source>
        <dbReference type="ARBA" id="ARBA00022679"/>
    </source>
</evidence>
<feature type="region of interest" description="Disordered" evidence="12">
    <location>
        <begin position="325"/>
        <end position="366"/>
    </location>
</feature>
<dbReference type="SMART" id="SM00647">
    <property type="entry name" value="IBR"/>
    <property type="match status" value="2"/>
</dbReference>
<dbReference type="GO" id="GO:0061630">
    <property type="term" value="F:ubiquitin protein ligase activity"/>
    <property type="evidence" value="ECO:0007669"/>
    <property type="project" value="UniProtKB-EC"/>
</dbReference>
<dbReference type="EMBL" id="AMGX01000010">
    <property type="protein sequence ID" value="EXJ69742.1"/>
    <property type="molecule type" value="Genomic_DNA"/>
</dbReference>
<dbReference type="CDD" id="cd23820">
    <property type="entry name" value="RWD_RNF14"/>
    <property type="match status" value="1"/>
</dbReference>
<evidence type="ECO:0000256" key="10">
    <source>
        <dbReference type="ARBA" id="ARBA00044508"/>
    </source>
</evidence>
<reference evidence="16 17" key="1">
    <citation type="submission" date="2013-03" db="EMBL/GenBank/DDBJ databases">
        <title>The Genome Sequence of Cladophialophora psammophila CBS 110553.</title>
        <authorList>
            <consortium name="The Broad Institute Genomics Platform"/>
            <person name="Cuomo C."/>
            <person name="de Hoog S."/>
            <person name="Gorbushina A."/>
            <person name="Walker B."/>
            <person name="Young S.K."/>
            <person name="Zeng Q."/>
            <person name="Gargeya S."/>
            <person name="Fitzgerald M."/>
            <person name="Haas B."/>
            <person name="Abouelleil A."/>
            <person name="Allen A.W."/>
            <person name="Alvarado L."/>
            <person name="Arachchi H.M."/>
            <person name="Berlin A.M."/>
            <person name="Chapman S.B."/>
            <person name="Gainer-Dewar J."/>
            <person name="Goldberg J."/>
            <person name="Griggs A."/>
            <person name="Gujja S."/>
            <person name="Hansen M."/>
            <person name="Howarth C."/>
            <person name="Imamovic A."/>
            <person name="Ireland A."/>
            <person name="Larimer J."/>
            <person name="McCowan C."/>
            <person name="Murphy C."/>
            <person name="Pearson M."/>
            <person name="Poon T.W."/>
            <person name="Priest M."/>
            <person name="Roberts A."/>
            <person name="Saif S."/>
            <person name="Shea T."/>
            <person name="Sisk P."/>
            <person name="Sykes S."/>
            <person name="Wortman J."/>
            <person name="Nusbaum C."/>
            <person name="Birren B."/>
        </authorList>
    </citation>
    <scope>NUCLEOTIDE SEQUENCE [LARGE SCALE GENOMIC DNA]</scope>
    <source>
        <strain evidence="16 17">CBS 110553</strain>
    </source>
</reference>
<feature type="compositionally biased region" description="Acidic residues" evidence="12">
    <location>
        <begin position="338"/>
        <end position="353"/>
    </location>
</feature>
<feature type="region of interest" description="Disordered" evidence="12">
    <location>
        <begin position="575"/>
        <end position="631"/>
    </location>
</feature>
<feature type="region of interest" description="Disordered" evidence="12">
    <location>
        <begin position="57"/>
        <end position="80"/>
    </location>
</feature>
<comment type="caution">
    <text evidence="16">The sequence shown here is derived from an EMBL/GenBank/DDBJ whole genome shotgun (WGS) entry which is preliminary data.</text>
</comment>
<dbReference type="Pfam" id="PF01485">
    <property type="entry name" value="IBR"/>
    <property type="match status" value="1"/>
</dbReference>
<keyword evidence="8" id="KW-0833">Ubl conjugation pathway</keyword>
<comment type="pathway">
    <text evidence="2">Protein modification; protein ubiquitination.</text>
</comment>
<feature type="domain" description="RWD" evidence="14">
    <location>
        <begin position="15"/>
        <end position="168"/>
    </location>
</feature>
<dbReference type="SUPFAM" id="SSF54495">
    <property type="entry name" value="UBC-like"/>
    <property type="match status" value="1"/>
</dbReference>
<evidence type="ECO:0000256" key="11">
    <source>
        <dbReference type="PROSITE-ProRule" id="PRU00175"/>
    </source>
</evidence>
<dbReference type="STRING" id="1182543.W9WNG1"/>
<evidence type="ECO:0000256" key="7">
    <source>
        <dbReference type="ARBA" id="ARBA00022771"/>
    </source>
</evidence>
<feature type="compositionally biased region" description="Basic residues" evidence="12">
    <location>
        <begin position="594"/>
        <end position="603"/>
    </location>
</feature>
<comment type="catalytic activity">
    <reaction evidence="1">
        <text>[E2 ubiquitin-conjugating enzyme]-S-ubiquitinyl-L-cysteine + [acceptor protein]-L-lysine = [E2 ubiquitin-conjugating enzyme]-L-cysteine + [acceptor protein]-N(6)-ubiquitinyl-L-lysine.</text>
        <dbReference type="EC" id="2.3.2.31"/>
    </reaction>
</comment>
<dbReference type="Gene3D" id="3.30.40.10">
    <property type="entry name" value="Zinc/RING finger domain, C3HC4 (zinc finger)"/>
    <property type="match status" value="1"/>
</dbReference>
<keyword evidence="17" id="KW-1185">Reference proteome</keyword>
<sequence length="760" mass="85401">MDDTNQNTSEDERAIELSTIAAIYPELVVDEQDPYTATLDLAVTPVRPLRILFQPSTDSAPPILPTPPTSPEQSQNDSGAKLALQQPILPLDAHELTHLPPLSLRISLPVGYPATKPPVISVSVTPQWLSRPVLKRLKNDCARLWEELGKDQVVYAYIDHVQQEAEQAFGLAGETDVELSSDLKLALLDFDLKTKREHFEKGTFDCGVCLEPKKGNFCHKLMMCGHVFCVPCLQEFYKSCITEGDVDNVKCLDPGCGKDEPVRMGVNGRPSKRRKQDQTLNPSELLQIPIEQELVQRYVRLKRKKRLESDKNTIYCPRQWCQGAAKSKKHPKPTDPMNDVEESAESEDEEEPESASAKHKQPEPEDVPVSERLAVCEDCDFAFCSVCRRGWHGVLVRCNPRREKEINEEEAASMAYLKKHSTPCPTCSAPAQKTMGCNHMTCFRCKCHFCYLCAAYLMPDNPYSHYNDTKSPCYMRLWVMEEGDGEGVDADRNPDLAEWDEIDDADDESDDEEGLPPENFAAFQDDHGRPFADEEDTDNEEPAPDQRRNRQMHIEIVNFARPGAQNAHRIELPERPRAPARVEAPVPPQVPNPPRRRRRRRGGGHQANRQRAMANEPARAGQAQGQAQGQARGRVHLHVALPGRDIRVAEDRQNGLNRVHGDNVAALPNGNADGHANAANPPVQLPLAAPGQGNHPAAAHGVHAGPVRAMGLERFLQLAQQDQEDEWDSDELEEDDFQAMEHEQEPEPRRRRQERVMGWR</sequence>
<feature type="compositionally biased region" description="Acidic residues" evidence="12">
    <location>
        <begin position="533"/>
        <end position="543"/>
    </location>
</feature>
<evidence type="ECO:0000259" key="14">
    <source>
        <dbReference type="PROSITE" id="PS50908"/>
    </source>
</evidence>
<proteinExistence type="inferred from homology"/>
<evidence type="ECO:0000256" key="12">
    <source>
        <dbReference type="SAM" id="MobiDB-lite"/>
    </source>
</evidence>
<evidence type="ECO:0000259" key="15">
    <source>
        <dbReference type="PROSITE" id="PS51873"/>
    </source>
</evidence>
<evidence type="ECO:0000256" key="3">
    <source>
        <dbReference type="ARBA" id="ARBA00012251"/>
    </source>
</evidence>
<organism evidence="16 17">
    <name type="scientific">Cladophialophora psammophila CBS 110553</name>
    <dbReference type="NCBI Taxonomy" id="1182543"/>
    <lineage>
        <taxon>Eukaryota</taxon>
        <taxon>Fungi</taxon>
        <taxon>Dikarya</taxon>
        <taxon>Ascomycota</taxon>
        <taxon>Pezizomycotina</taxon>
        <taxon>Eurotiomycetes</taxon>
        <taxon>Chaetothyriomycetidae</taxon>
        <taxon>Chaetothyriales</taxon>
        <taxon>Herpotrichiellaceae</taxon>
        <taxon>Cladophialophora</taxon>
    </lineage>
</organism>
<dbReference type="SUPFAM" id="SSF57850">
    <property type="entry name" value="RING/U-box"/>
    <property type="match status" value="2"/>
</dbReference>
<dbReference type="PROSITE" id="PS50089">
    <property type="entry name" value="ZF_RING_2"/>
    <property type="match status" value="1"/>
</dbReference>
<keyword evidence="6" id="KW-0677">Repeat</keyword>
<evidence type="ECO:0000256" key="2">
    <source>
        <dbReference type="ARBA" id="ARBA00004906"/>
    </source>
</evidence>
<comment type="similarity">
    <text evidence="10">Belongs to the RBR family. RNF14 subfamily.</text>
</comment>
<dbReference type="OrthoDB" id="1431934at2759"/>
<dbReference type="HOGENOM" id="CLU_021364_3_0_1"/>
<dbReference type="Pfam" id="PF05773">
    <property type="entry name" value="RWD"/>
    <property type="match status" value="1"/>
</dbReference>
<dbReference type="Gene3D" id="3.10.110.10">
    <property type="entry name" value="Ubiquitin Conjugating Enzyme"/>
    <property type="match status" value="1"/>
</dbReference>
<evidence type="ECO:0000256" key="9">
    <source>
        <dbReference type="ARBA" id="ARBA00022833"/>
    </source>
</evidence>
<evidence type="ECO:0000256" key="5">
    <source>
        <dbReference type="ARBA" id="ARBA00022723"/>
    </source>
</evidence>
<feature type="domain" description="RING-type" evidence="15">
    <location>
        <begin position="202"/>
        <end position="477"/>
    </location>
</feature>
<feature type="region of interest" description="Disordered" evidence="12">
    <location>
        <begin position="720"/>
        <end position="760"/>
    </location>
</feature>
<feature type="domain" description="RING-type" evidence="13">
    <location>
        <begin position="206"/>
        <end position="240"/>
    </location>
</feature>
<evidence type="ECO:0000313" key="17">
    <source>
        <dbReference type="Proteomes" id="UP000019471"/>
    </source>
</evidence>
<feature type="compositionally biased region" description="Basic and acidic residues" evidence="12">
    <location>
        <begin position="739"/>
        <end position="760"/>
    </location>
</feature>
<dbReference type="EC" id="2.3.2.31" evidence="3"/>
<feature type="compositionally biased region" description="Acidic residues" evidence="12">
    <location>
        <begin position="722"/>
        <end position="738"/>
    </location>
</feature>
<protein>
    <recommendedName>
        <fullName evidence="3">RBR-type E3 ubiquitin transferase</fullName>
        <ecNumber evidence="3">2.3.2.31</ecNumber>
    </recommendedName>
</protein>
<name>W9WNG1_9EURO</name>
<feature type="compositionally biased region" description="Acidic residues" evidence="12">
    <location>
        <begin position="504"/>
        <end position="515"/>
    </location>
</feature>